<proteinExistence type="inferred from homology"/>
<comment type="subcellular location">
    <subcellularLocation>
        <location evidence="6">Plastid</location>
        <location evidence="6">Chloroplast</location>
    </subcellularLocation>
</comment>
<organism evidence="10">
    <name type="scientific">Sinogentiana souliei</name>
    <dbReference type="NCBI Taxonomy" id="267666"/>
    <lineage>
        <taxon>Eukaryota</taxon>
        <taxon>Viridiplantae</taxon>
        <taxon>Streptophyta</taxon>
        <taxon>Embryophyta</taxon>
        <taxon>Tracheophyta</taxon>
        <taxon>Spermatophyta</taxon>
        <taxon>Magnoliopsida</taxon>
        <taxon>eudicotyledons</taxon>
        <taxon>Gunneridae</taxon>
        <taxon>Pentapetalae</taxon>
        <taxon>asterids</taxon>
        <taxon>lamiids</taxon>
        <taxon>Gentianales</taxon>
        <taxon>Gentianaceae</taxon>
        <taxon>Gentianeae</taxon>
        <taxon>Gentianinae</taxon>
        <taxon>Sinogentiana</taxon>
    </lineage>
</organism>
<gene>
    <name evidence="6 10" type="primary">matK</name>
</gene>
<dbReference type="InterPro" id="IPR024942">
    <property type="entry name" value="Maturase_MatK_N"/>
</dbReference>
<evidence type="ECO:0000256" key="6">
    <source>
        <dbReference type="HAMAP-Rule" id="MF_01390"/>
    </source>
</evidence>
<sequence>MYHSRTPNLLALIQIKLQMEKIRRYSQFDRSQEQDFLYPLSFQEYIYALAHDHSLNRSILLENPAYDNKSSFLIVKRLINQMDRQNPFLISANDFKENPLFWRSKNLYSQMISEVFSFIVEIPFSIRLIPYEEQKGKGMLKSQSLRSIHSIFPFLEDNFAHFHSVLDIRIPHPIHLEISVQILRCWVKDTPSLHLLRFFFHEYRDWNNLSVRKNPGFALLTKINQRLFVFLYNSYVCEYESIFVFLHNQFSRLRSISFGDLLERIYFYVKRKTESPTETFVKDFRINLWLFKDPVMHYVRYQEKSILFSKGTSPFLNNWKYYLVTFYESYFDLCFHLERVYKKQLANHSLDFMGYLVSVRLKSLIIRSEMLQNSFFIQNSIKKFETYVQIIPLIGSLSKERFCNRLGHPISKPAWADLSDLELIDRFGWICKNLSHYHSGSSKKKSLYRIQYILRLSCAKTLARKHKSSVRAFLKMKRLGSKFIEEFLVSKEGSTYFNLTFLRSSFPFFCLCRIRIWYLDTFCINSFSKNQ</sequence>
<reference evidence="10" key="1">
    <citation type="journal article" date="2021" name="Ecol. Evol.">
        <title>Lineage-specific plastid degradation in subtribe Gentianinae (Gentianaceae).</title>
        <authorList>
            <person name="Fu P.C."/>
            <person name="Sun S.S."/>
            <person name="Twyford A.D."/>
            <person name="Li B.B."/>
            <person name="Zhou R.Q."/>
            <person name="Chen S.L."/>
            <person name="Gao Q.B."/>
            <person name="Favre A."/>
        </authorList>
    </citation>
    <scope>NUCLEOTIDE SEQUENCE</scope>
</reference>
<dbReference type="GO" id="GO:0003723">
    <property type="term" value="F:RNA binding"/>
    <property type="evidence" value="ECO:0007669"/>
    <property type="project" value="UniProtKB-KW"/>
</dbReference>
<evidence type="ECO:0000259" key="9">
    <source>
        <dbReference type="Pfam" id="PF01824"/>
    </source>
</evidence>
<evidence type="ECO:0000256" key="2">
    <source>
        <dbReference type="ARBA" id="ARBA00022640"/>
    </source>
</evidence>
<evidence type="ECO:0000256" key="7">
    <source>
        <dbReference type="RuleBase" id="RU004226"/>
    </source>
</evidence>
<evidence type="ECO:0000256" key="4">
    <source>
        <dbReference type="ARBA" id="ARBA00022694"/>
    </source>
</evidence>
<dbReference type="GO" id="GO:0009507">
    <property type="term" value="C:chloroplast"/>
    <property type="evidence" value="ECO:0007669"/>
    <property type="project" value="UniProtKB-SubCell"/>
</dbReference>
<dbReference type="HAMAP" id="MF_01390">
    <property type="entry name" value="MatK"/>
    <property type="match status" value="1"/>
</dbReference>
<keyword evidence="4 6" id="KW-0819">tRNA processing</keyword>
<dbReference type="GO" id="GO:0008033">
    <property type="term" value="P:tRNA processing"/>
    <property type="evidence" value="ECO:0007669"/>
    <property type="project" value="UniProtKB-KW"/>
</dbReference>
<protein>
    <recommendedName>
        <fullName evidence="6">Maturase K</fullName>
    </recommendedName>
    <alternativeName>
        <fullName evidence="6">Intron maturase</fullName>
    </alternativeName>
</protein>
<dbReference type="InterPro" id="IPR024937">
    <property type="entry name" value="Domain_X"/>
</dbReference>
<evidence type="ECO:0000259" key="8">
    <source>
        <dbReference type="Pfam" id="PF01348"/>
    </source>
</evidence>
<dbReference type="AlphaFoldDB" id="A0A8F4XNS8"/>
<evidence type="ECO:0000256" key="3">
    <source>
        <dbReference type="ARBA" id="ARBA00022664"/>
    </source>
</evidence>
<evidence type="ECO:0000256" key="5">
    <source>
        <dbReference type="ARBA" id="ARBA00022884"/>
    </source>
</evidence>
<dbReference type="Pfam" id="PF01824">
    <property type="entry name" value="MatK_N"/>
    <property type="match status" value="1"/>
</dbReference>
<accession>A0A8F4XNS8</accession>
<geneLocation type="chloroplast" evidence="10"/>
<keyword evidence="7 10" id="KW-0150">Chloroplast</keyword>
<comment type="similarity">
    <text evidence="1 6">Belongs to the intron maturase 2 family. MatK subfamily.</text>
</comment>
<dbReference type="GO" id="GO:0006397">
    <property type="term" value="P:mRNA processing"/>
    <property type="evidence" value="ECO:0007669"/>
    <property type="project" value="UniProtKB-KW"/>
</dbReference>
<evidence type="ECO:0000313" key="10">
    <source>
        <dbReference type="EMBL" id="QXI89049.1"/>
    </source>
</evidence>
<evidence type="ECO:0000256" key="1">
    <source>
        <dbReference type="ARBA" id="ARBA00006621"/>
    </source>
</evidence>
<name>A0A8F4XNS8_9GENT</name>
<keyword evidence="5 6" id="KW-0694">RNA-binding</keyword>
<keyword evidence="2 7" id="KW-0934">Plastid</keyword>
<dbReference type="EMBL" id="MN234138">
    <property type="protein sequence ID" value="QXI89049.1"/>
    <property type="molecule type" value="Genomic_DNA"/>
</dbReference>
<dbReference type="PANTHER" id="PTHR34811:SF1">
    <property type="entry name" value="MATURASE K"/>
    <property type="match status" value="1"/>
</dbReference>
<feature type="domain" description="Domain X" evidence="8">
    <location>
        <begin position="383"/>
        <end position="489"/>
    </location>
</feature>
<dbReference type="PANTHER" id="PTHR34811">
    <property type="entry name" value="MATURASE K"/>
    <property type="match status" value="1"/>
</dbReference>
<dbReference type="GO" id="GO:0008380">
    <property type="term" value="P:RNA splicing"/>
    <property type="evidence" value="ECO:0007669"/>
    <property type="project" value="UniProtKB-UniRule"/>
</dbReference>
<keyword evidence="3 6" id="KW-0507">mRNA processing</keyword>
<feature type="domain" description="Maturase MatK N-terminal" evidence="9">
    <location>
        <begin position="19"/>
        <end position="354"/>
    </location>
</feature>
<dbReference type="Pfam" id="PF01348">
    <property type="entry name" value="Intron_maturas2"/>
    <property type="match status" value="1"/>
</dbReference>
<dbReference type="InterPro" id="IPR002866">
    <property type="entry name" value="Maturase_MatK"/>
</dbReference>
<comment type="function">
    <text evidence="6 7">Usually encoded in the trnK tRNA gene intron. Probably assists in splicing its own and other chloroplast group II introns.</text>
</comment>